<feature type="compositionally biased region" description="Basic residues" evidence="1">
    <location>
        <begin position="310"/>
        <end position="319"/>
    </location>
</feature>
<feature type="region of interest" description="Disordered" evidence="1">
    <location>
        <begin position="251"/>
        <end position="275"/>
    </location>
</feature>
<protein>
    <submittedName>
        <fullName evidence="2">Eukaryotic mitochondrial regulator protein-domain-containing protein</fullName>
    </submittedName>
</protein>
<dbReference type="GO" id="GO:0003735">
    <property type="term" value="F:structural constituent of ribosome"/>
    <property type="evidence" value="ECO:0007669"/>
    <property type="project" value="TreeGrafter"/>
</dbReference>
<evidence type="ECO:0000313" key="2">
    <source>
        <dbReference type="EMBL" id="KAH8102378.1"/>
    </source>
</evidence>
<dbReference type="EMBL" id="JAEVFJ010000009">
    <property type="protein sequence ID" value="KAH8102378.1"/>
    <property type="molecule type" value="Genomic_DNA"/>
</dbReference>
<name>A0A8K0XRF5_9AGAR</name>
<feature type="region of interest" description="Disordered" evidence="1">
    <location>
        <begin position="307"/>
        <end position="338"/>
    </location>
</feature>
<evidence type="ECO:0000313" key="3">
    <source>
        <dbReference type="Proteomes" id="UP000813824"/>
    </source>
</evidence>
<proteinExistence type="predicted"/>
<gene>
    <name evidence="2" type="ORF">BXZ70DRAFT_928352</name>
</gene>
<dbReference type="GO" id="GO:0032543">
    <property type="term" value="P:mitochondrial translation"/>
    <property type="evidence" value="ECO:0007669"/>
    <property type="project" value="TreeGrafter"/>
</dbReference>
<keyword evidence="3" id="KW-1185">Reference proteome</keyword>
<dbReference type="GO" id="GO:0005763">
    <property type="term" value="C:mitochondrial small ribosomal subunit"/>
    <property type="evidence" value="ECO:0007669"/>
    <property type="project" value="TreeGrafter"/>
</dbReference>
<dbReference type="OrthoDB" id="10052321at2759"/>
<accession>A0A8K0XRF5</accession>
<comment type="caution">
    <text evidence="2">The sequence shown here is derived from an EMBL/GenBank/DDBJ whole genome shotgun (WGS) entry which is preliminary data.</text>
</comment>
<evidence type="ECO:0000256" key="1">
    <source>
        <dbReference type="SAM" id="MobiDB-lite"/>
    </source>
</evidence>
<dbReference type="AlphaFoldDB" id="A0A8K0XRF5"/>
<dbReference type="Proteomes" id="UP000813824">
    <property type="component" value="Unassembled WGS sequence"/>
</dbReference>
<feature type="compositionally biased region" description="Low complexity" evidence="1">
    <location>
        <begin position="326"/>
        <end position="338"/>
    </location>
</feature>
<sequence length="338" mass="37848">MLAHFRSHSLRSTRPHLLCRPAPSCRQLSFTSVRFAEKGTDEAGENGVESADADVEDVKAGDAYETWLKKTGISFRDHDRPRNWLGGIELSLLITSAPFPLNPSFTPPTPVSDQLRNKIYQQFMSDPTVNDVRALSERYGLSLKRVDAILRLKGLEASMKQGKSLQSGFQKGMEKILGVPTEQSISLLSPGMDELGDNATQADYQDEIEGNNEARYRYQRMFWEPVEEGQEPMVTARLQTARSHARKFAQAAEDAKSDPKLLGRRSKPSGDNVHVVERPGRTTLKFVDIGGKFLDVNDRVRRMKEGERRVKLKGKRRAKTSVWANPSDDSQSSSSPSL</sequence>
<dbReference type="InterPro" id="IPR021036">
    <property type="entry name" value="Ribosomal_mS45"/>
</dbReference>
<dbReference type="Pfam" id="PF12298">
    <property type="entry name" value="Bot1p"/>
    <property type="match status" value="1"/>
</dbReference>
<organism evidence="2 3">
    <name type="scientific">Cristinia sonorae</name>
    <dbReference type="NCBI Taxonomy" id="1940300"/>
    <lineage>
        <taxon>Eukaryota</taxon>
        <taxon>Fungi</taxon>
        <taxon>Dikarya</taxon>
        <taxon>Basidiomycota</taxon>
        <taxon>Agaricomycotina</taxon>
        <taxon>Agaricomycetes</taxon>
        <taxon>Agaricomycetidae</taxon>
        <taxon>Agaricales</taxon>
        <taxon>Pleurotineae</taxon>
        <taxon>Stephanosporaceae</taxon>
        <taxon>Cristinia</taxon>
    </lineage>
</organism>
<dbReference type="PANTHER" id="PTHR28158:SF1">
    <property type="entry name" value="SMALL RIBOSOMAL SUBUNIT PROTEIN MS45"/>
    <property type="match status" value="1"/>
</dbReference>
<dbReference type="PANTHER" id="PTHR28158">
    <property type="entry name" value="37S RIBOSOMAL PROTEIN S35, MITOCHONDRIAL"/>
    <property type="match status" value="1"/>
</dbReference>
<reference evidence="2" key="1">
    <citation type="journal article" date="2021" name="New Phytol.">
        <title>Evolutionary innovations through gain and loss of genes in the ectomycorrhizal Boletales.</title>
        <authorList>
            <person name="Wu G."/>
            <person name="Miyauchi S."/>
            <person name="Morin E."/>
            <person name="Kuo A."/>
            <person name="Drula E."/>
            <person name="Varga T."/>
            <person name="Kohler A."/>
            <person name="Feng B."/>
            <person name="Cao Y."/>
            <person name="Lipzen A."/>
            <person name="Daum C."/>
            <person name="Hundley H."/>
            <person name="Pangilinan J."/>
            <person name="Johnson J."/>
            <person name="Barry K."/>
            <person name="LaButti K."/>
            <person name="Ng V."/>
            <person name="Ahrendt S."/>
            <person name="Min B."/>
            <person name="Choi I.G."/>
            <person name="Park H."/>
            <person name="Plett J.M."/>
            <person name="Magnuson J."/>
            <person name="Spatafora J.W."/>
            <person name="Nagy L.G."/>
            <person name="Henrissat B."/>
            <person name="Grigoriev I.V."/>
            <person name="Yang Z.L."/>
            <person name="Xu J."/>
            <person name="Martin F.M."/>
        </authorList>
    </citation>
    <scope>NUCLEOTIDE SEQUENCE</scope>
    <source>
        <strain evidence="2">KKN 215</strain>
    </source>
</reference>